<keyword evidence="4" id="KW-1185">Reference proteome</keyword>
<dbReference type="InterPro" id="IPR025665">
    <property type="entry name" value="Beta-barrel_OMP_2"/>
</dbReference>
<dbReference type="Proteomes" id="UP000027064">
    <property type="component" value="Unassembled WGS sequence"/>
</dbReference>
<gene>
    <name evidence="3" type="ORF">FEM21_00560</name>
</gene>
<comment type="caution">
    <text evidence="3">The sequence shown here is derived from an EMBL/GenBank/DDBJ whole genome shotgun (WGS) entry which is preliminary data.</text>
</comment>
<evidence type="ECO:0000313" key="4">
    <source>
        <dbReference type="Proteomes" id="UP000027064"/>
    </source>
</evidence>
<accession>A0A066WVC9</accession>
<keyword evidence="1" id="KW-0732">Signal</keyword>
<dbReference type="RefSeq" id="WP_051627415.1">
    <property type="nucleotide sequence ID" value="NZ_JNCA01000001.1"/>
</dbReference>
<sequence>MKKLILSAVAIFAFGFANAQETKQSIQLGIKAGANYDWLATGSSSVHDLRPEVGYHAGLVAEFKMCNEFSFQAEALYSFSSFKFDGNGNTSGSKLEISEIAVPVLAKFYLVKGLSIEVGPQASVIVDSKAAGTFANTNLRKYNVASVSGLAYNFSSGAFIQARYTYNFLDLAYGPEGNNRFGIQASVGYKF</sequence>
<evidence type="ECO:0000256" key="1">
    <source>
        <dbReference type="SAM" id="SignalP"/>
    </source>
</evidence>
<dbReference type="STRING" id="1492738.FEM21_00560"/>
<proteinExistence type="predicted"/>
<dbReference type="Pfam" id="PF13568">
    <property type="entry name" value="OMP_b-brl_2"/>
    <property type="match status" value="1"/>
</dbReference>
<name>A0A066WVC9_9FLAO</name>
<reference evidence="3 4" key="1">
    <citation type="submission" date="2014-05" db="EMBL/GenBank/DDBJ databases">
        <title>Genome Sequence of Flavobacterium sp. EM1321.</title>
        <authorList>
            <person name="Shin S.-K."/>
            <person name="Yi H."/>
        </authorList>
    </citation>
    <scope>NUCLEOTIDE SEQUENCE [LARGE SCALE GENOMIC DNA]</scope>
    <source>
        <strain evidence="3 4">EM1321</strain>
    </source>
</reference>
<feature type="domain" description="Outer membrane protein beta-barrel" evidence="2">
    <location>
        <begin position="19"/>
        <end position="171"/>
    </location>
</feature>
<feature type="chain" id="PRO_5001629414" description="Outer membrane protein beta-barrel domain-containing protein" evidence="1">
    <location>
        <begin position="20"/>
        <end position="191"/>
    </location>
</feature>
<protein>
    <recommendedName>
        <fullName evidence="2">Outer membrane protein beta-barrel domain-containing protein</fullName>
    </recommendedName>
</protein>
<evidence type="ECO:0000313" key="3">
    <source>
        <dbReference type="EMBL" id="KDN56553.1"/>
    </source>
</evidence>
<dbReference type="AlphaFoldDB" id="A0A066WVC9"/>
<dbReference type="EMBL" id="JNCA01000001">
    <property type="protein sequence ID" value="KDN56553.1"/>
    <property type="molecule type" value="Genomic_DNA"/>
</dbReference>
<evidence type="ECO:0000259" key="2">
    <source>
        <dbReference type="Pfam" id="PF13568"/>
    </source>
</evidence>
<organism evidence="3 4">
    <name type="scientific">Flavobacterium seoulense</name>
    <dbReference type="NCBI Taxonomy" id="1492738"/>
    <lineage>
        <taxon>Bacteria</taxon>
        <taxon>Pseudomonadati</taxon>
        <taxon>Bacteroidota</taxon>
        <taxon>Flavobacteriia</taxon>
        <taxon>Flavobacteriales</taxon>
        <taxon>Flavobacteriaceae</taxon>
        <taxon>Flavobacterium</taxon>
    </lineage>
</organism>
<dbReference type="PATRIC" id="fig|1492738.3.peg.54"/>
<dbReference type="eggNOG" id="COG3637">
    <property type="taxonomic scope" value="Bacteria"/>
</dbReference>
<feature type="signal peptide" evidence="1">
    <location>
        <begin position="1"/>
        <end position="19"/>
    </location>
</feature>
<dbReference type="OrthoDB" id="947434at2"/>